<evidence type="ECO:0000313" key="5">
    <source>
        <dbReference type="EMBL" id="CAB4643522.1"/>
    </source>
</evidence>
<evidence type="ECO:0000259" key="4">
    <source>
        <dbReference type="SMART" id="SM00893"/>
    </source>
</evidence>
<keyword evidence="3" id="KW-0249">Electron transport</keyword>
<keyword evidence="2" id="KW-0813">Transport</keyword>
<dbReference type="AlphaFoldDB" id="A0A6J6K2F1"/>
<dbReference type="Gene3D" id="3.40.50.620">
    <property type="entry name" value="HUPs"/>
    <property type="match status" value="1"/>
</dbReference>
<dbReference type="Pfam" id="PF01012">
    <property type="entry name" value="ETF"/>
    <property type="match status" value="1"/>
</dbReference>
<evidence type="ECO:0000256" key="1">
    <source>
        <dbReference type="ARBA" id="ARBA00007557"/>
    </source>
</evidence>
<dbReference type="GO" id="GO:0005829">
    <property type="term" value="C:cytosol"/>
    <property type="evidence" value="ECO:0007669"/>
    <property type="project" value="TreeGrafter"/>
</dbReference>
<dbReference type="CDD" id="cd01714">
    <property type="entry name" value="ETF_beta"/>
    <property type="match status" value="1"/>
</dbReference>
<dbReference type="PANTHER" id="PTHR21294:SF8">
    <property type="entry name" value="ELECTRON TRANSFER FLAVOPROTEIN SUBUNIT BETA"/>
    <property type="match status" value="1"/>
</dbReference>
<dbReference type="SUPFAM" id="SSF52402">
    <property type="entry name" value="Adenine nucleotide alpha hydrolases-like"/>
    <property type="match status" value="1"/>
</dbReference>
<reference evidence="5" key="1">
    <citation type="submission" date="2020-05" db="EMBL/GenBank/DDBJ databases">
        <authorList>
            <person name="Chiriac C."/>
            <person name="Salcher M."/>
            <person name="Ghai R."/>
            <person name="Kavagutti S V."/>
        </authorList>
    </citation>
    <scope>NUCLEOTIDE SEQUENCE</scope>
</reference>
<dbReference type="EMBL" id="CAEZWI010000004">
    <property type="protein sequence ID" value="CAB4643522.1"/>
    <property type="molecule type" value="Genomic_DNA"/>
</dbReference>
<dbReference type="PIRSF" id="PIRSF000090">
    <property type="entry name" value="Beta-ETF"/>
    <property type="match status" value="1"/>
</dbReference>
<evidence type="ECO:0000256" key="3">
    <source>
        <dbReference type="ARBA" id="ARBA00022982"/>
    </source>
</evidence>
<gene>
    <name evidence="5" type="ORF">UFOPK2237_00073</name>
</gene>
<name>A0A6J6K2F1_9ZZZZ</name>
<dbReference type="InterPro" id="IPR033948">
    <property type="entry name" value="ETF_beta_N"/>
</dbReference>
<feature type="domain" description="Electron transfer flavoprotein alpha/beta-subunit N-terminal" evidence="4">
    <location>
        <begin position="23"/>
        <end position="212"/>
    </location>
</feature>
<dbReference type="InterPro" id="IPR014730">
    <property type="entry name" value="ETF_a/b_N"/>
</dbReference>
<dbReference type="GO" id="GO:0009055">
    <property type="term" value="F:electron transfer activity"/>
    <property type="evidence" value="ECO:0007669"/>
    <property type="project" value="InterPro"/>
</dbReference>
<dbReference type="PANTHER" id="PTHR21294">
    <property type="entry name" value="ELECTRON TRANSFER FLAVOPROTEIN BETA-SUBUNIT"/>
    <property type="match status" value="1"/>
</dbReference>
<dbReference type="InterPro" id="IPR012255">
    <property type="entry name" value="ETF_b"/>
</dbReference>
<sequence length="259" mass="27615">MKICVCVKQVPDSWAEKKLTASDSTLDRAAADRVVNELDEYAVEEALRIVEAGEGEVTILSMGPDEAADSVRKAISMGAHAGIHISDPALHGSDALATSLVLAKALEGRGFDLIMFGSESTDARMSVVPAMVSARLGLPQMTFANKVEVSGSNLTIHRVTDYGYDEVQSSLPAVVSVVEKTNEPRYPSFKNIMAAKKAPMETLSLADIGLDAATVGLANAWSEVKDFAERPAKAKGTVITDEGNGAEKIEEFLVTQKFI</sequence>
<accession>A0A6J6K2F1</accession>
<dbReference type="InterPro" id="IPR014729">
    <property type="entry name" value="Rossmann-like_a/b/a_fold"/>
</dbReference>
<protein>
    <submittedName>
        <fullName evidence="5">Unannotated protein</fullName>
    </submittedName>
</protein>
<comment type="similarity">
    <text evidence="1">Belongs to the ETF beta-subunit/FixA family.</text>
</comment>
<evidence type="ECO:0000256" key="2">
    <source>
        <dbReference type="ARBA" id="ARBA00022448"/>
    </source>
</evidence>
<dbReference type="SMART" id="SM00893">
    <property type="entry name" value="ETF"/>
    <property type="match status" value="1"/>
</dbReference>
<organism evidence="5">
    <name type="scientific">freshwater metagenome</name>
    <dbReference type="NCBI Taxonomy" id="449393"/>
    <lineage>
        <taxon>unclassified sequences</taxon>
        <taxon>metagenomes</taxon>
        <taxon>ecological metagenomes</taxon>
    </lineage>
</organism>
<proteinExistence type="inferred from homology"/>